<evidence type="ECO:0008006" key="4">
    <source>
        <dbReference type="Google" id="ProtNLM"/>
    </source>
</evidence>
<keyword evidence="3" id="KW-1185">Reference proteome</keyword>
<dbReference type="Proteomes" id="UP001500518">
    <property type="component" value="Unassembled WGS sequence"/>
</dbReference>
<evidence type="ECO:0000256" key="1">
    <source>
        <dbReference type="SAM" id="SignalP"/>
    </source>
</evidence>
<proteinExistence type="predicted"/>
<feature type="chain" id="PRO_5047477459" description="DUF1330 domain-containing protein" evidence="1">
    <location>
        <begin position="25"/>
        <end position="154"/>
    </location>
</feature>
<feature type="signal peptide" evidence="1">
    <location>
        <begin position="1"/>
        <end position="24"/>
    </location>
</feature>
<protein>
    <recommendedName>
        <fullName evidence="4">DUF1330 domain-containing protein</fullName>
    </recommendedName>
</protein>
<evidence type="ECO:0000313" key="2">
    <source>
        <dbReference type="EMBL" id="GAA5054210.1"/>
    </source>
</evidence>
<comment type="caution">
    <text evidence="2">The sequence shown here is derived from an EMBL/GenBank/DDBJ whole genome shotgun (WGS) entry which is preliminary data.</text>
</comment>
<keyword evidence="1" id="KW-0732">Signal</keyword>
<organism evidence="2 3">
    <name type="scientific">Erythrobacter westpacificensis</name>
    <dbReference type="NCBI Taxonomy" id="1055231"/>
    <lineage>
        <taxon>Bacteria</taxon>
        <taxon>Pseudomonadati</taxon>
        <taxon>Pseudomonadota</taxon>
        <taxon>Alphaproteobacteria</taxon>
        <taxon>Sphingomonadales</taxon>
        <taxon>Erythrobacteraceae</taxon>
        <taxon>Erythrobacter/Porphyrobacter group</taxon>
        <taxon>Erythrobacter</taxon>
    </lineage>
</organism>
<gene>
    <name evidence="2" type="ORF">GCM10023208_16810</name>
</gene>
<name>A0ABP9KC02_9SPHN</name>
<evidence type="ECO:0000313" key="3">
    <source>
        <dbReference type="Proteomes" id="UP001500518"/>
    </source>
</evidence>
<sequence>MKKLMLGGIAAALALTTVSAPASAQLREYEDYEYSDSVVELTTVRVDPGQMDTYLEGLRQTWVASNEVAKQMGHVIDYGIYANMAPGSGDFHLLLVIEFPGENLQPSRERYDAFMEAWGEANMESSNQTVLNVYNEIRELQGVYLTREIMINMD</sequence>
<dbReference type="EMBL" id="BAABHV010000010">
    <property type="protein sequence ID" value="GAA5054210.1"/>
    <property type="molecule type" value="Genomic_DNA"/>
</dbReference>
<dbReference type="RefSeq" id="WP_346032669.1">
    <property type="nucleotide sequence ID" value="NZ_BAABHV010000010.1"/>
</dbReference>
<reference evidence="3" key="1">
    <citation type="journal article" date="2019" name="Int. J. Syst. Evol. Microbiol.">
        <title>The Global Catalogue of Microorganisms (GCM) 10K type strain sequencing project: providing services to taxonomists for standard genome sequencing and annotation.</title>
        <authorList>
            <consortium name="The Broad Institute Genomics Platform"/>
            <consortium name="The Broad Institute Genome Sequencing Center for Infectious Disease"/>
            <person name="Wu L."/>
            <person name="Ma J."/>
        </authorList>
    </citation>
    <scope>NUCLEOTIDE SEQUENCE [LARGE SCALE GENOMIC DNA]</scope>
    <source>
        <strain evidence="3">JCM 18014</strain>
    </source>
</reference>
<accession>A0ABP9KC02</accession>